<accession>A0AB34FCG9</accession>
<dbReference type="Pfam" id="PF05699">
    <property type="entry name" value="Dimer_Tnp_hAT"/>
    <property type="match status" value="1"/>
</dbReference>
<evidence type="ECO:0000313" key="9">
    <source>
        <dbReference type="Proteomes" id="UP001163105"/>
    </source>
</evidence>
<dbReference type="AlphaFoldDB" id="A0AB34FCG9"/>
<evidence type="ECO:0000256" key="6">
    <source>
        <dbReference type="SAM" id="MobiDB-lite"/>
    </source>
</evidence>
<evidence type="ECO:0000256" key="5">
    <source>
        <dbReference type="ARBA" id="ARBA00023242"/>
    </source>
</evidence>
<feature type="compositionally biased region" description="Basic and acidic residues" evidence="6">
    <location>
        <begin position="1073"/>
        <end position="1090"/>
    </location>
</feature>
<proteinExistence type="predicted"/>
<evidence type="ECO:0000256" key="1">
    <source>
        <dbReference type="ARBA" id="ARBA00004123"/>
    </source>
</evidence>
<keyword evidence="4" id="KW-0862">Zinc</keyword>
<dbReference type="GO" id="GO:0005634">
    <property type="term" value="C:nucleus"/>
    <property type="evidence" value="ECO:0007669"/>
    <property type="project" value="UniProtKB-SubCell"/>
</dbReference>
<organism evidence="8 9">
    <name type="scientific">Purpureocillium lavendulum</name>
    <dbReference type="NCBI Taxonomy" id="1247861"/>
    <lineage>
        <taxon>Eukaryota</taxon>
        <taxon>Fungi</taxon>
        <taxon>Dikarya</taxon>
        <taxon>Ascomycota</taxon>
        <taxon>Pezizomycotina</taxon>
        <taxon>Sordariomycetes</taxon>
        <taxon>Hypocreomycetidae</taxon>
        <taxon>Hypocreales</taxon>
        <taxon>Ophiocordycipitaceae</taxon>
        <taxon>Purpureocillium</taxon>
    </lineage>
</organism>
<feature type="domain" description="HAT C-terminal dimerisation" evidence="7">
    <location>
        <begin position="1023"/>
        <end position="1083"/>
    </location>
</feature>
<dbReference type="PANTHER" id="PTHR46481:SF10">
    <property type="entry name" value="ZINC FINGER BED DOMAIN-CONTAINING PROTEIN 39"/>
    <property type="match status" value="1"/>
</dbReference>
<name>A0AB34FCG9_9HYPO</name>
<dbReference type="GO" id="GO:0008270">
    <property type="term" value="F:zinc ion binding"/>
    <property type="evidence" value="ECO:0007669"/>
    <property type="project" value="UniProtKB-KW"/>
</dbReference>
<evidence type="ECO:0000259" key="7">
    <source>
        <dbReference type="Pfam" id="PF05699"/>
    </source>
</evidence>
<dbReference type="InterPro" id="IPR012337">
    <property type="entry name" value="RNaseH-like_sf"/>
</dbReference>
<dbReference type="PANTHER" id="PTHR46481">
    <property type="entry name" value="ZINC FINGER BED DOMAIN-CONTAINING PROTEIN 4"/>
    <property type="match status" value="1"/>
</dbReference>
<evidence type="ECO:0000256" key="4">
    <source>
        <dbReference type="ARBA" id="ARBA00022833"/>
    </source>
</evidence>
<dbReference type="InterPro" id="IPR052035">
    <property type="entry name" value="ZnF_BED_domain_contain"/>
</dbReference>
<feature type="region of interest" description="Disordered" evidence="6">
    <location>
        <begin position="288"/>
        <end position="307"/>
    </location>
</feature>
<keyword evidence="3" id="KW-0863">Zinc-finger</keyword>
<reference evidence="8" key="1">
    <citation type="submission" date="2023-01" db="EMBL/GenBank/DDBJ databases">
        <title>The growth and conidiation of Purpureocillium lavendulum are regulated by nitrogen source and histone H3K14 acetylation.</title>
        <authorList>
            <person name="Tang P."/>
            <person name="Han J."/>
            <person name="Zhang C."/>
            <person name="Tang P."/>
            <person name="Qi F."/>
            <person name="Zhang K."/>
            <person name="Liang L."/>
        </authorList>
    </citation>
    <scope>NUCLEOTIDE SEQUENCE</scope>
    <source>
        <strain evidence="8">YMF1.00683</strain>
    </source>
</reference>
<comment type="subcellular location">
    <subcellularLocation>
        <location evidence="1">Nucleus</location>
    </subcellularLocation>
</comment>
<feature type="region of interest" description="Disordered" evidence="6">
    <location>
        <begin position="1073"/>
        <end position="1094"/>
    </location>
</feature>
<evidence type="ECO:0000313" key="8">
    <source>
        <dbReference type="EMBL" id="KAJ6437113.1"/>
    </source>
</evidence>
<dbReference type="SUPFAM" id="SSF53098">
    <property type="entry name" value="Ribonuclease H-like"/>
    <property type="match status" value="1"/>
</dbReference>
<gene>
    <name evidence="8" type="ORF">O9K51_10412</name>
</gene>
<keyword evidence="9" id="KW-1185">Reference proteome</keyword>
<dbReference type="EMBL" id="JAQHRD010000014">
    <property type="protein sequence ID" value="KAJ6437113.1"/>
    <property type="molecule type" value="Genomic_DNA"/>
</dbReference>
<protein>
    <submittedName>
        <fullName evidence="8">Hyaluronan synthase</fullName>
    </submittedName>
</protein>
<sequence length="1198" mass="133688">MNKGTLTWEGLMTEMSVREDNCSWGLGADHQLEYVKSLLKPISSELGLRDFERDVVENAVQKLVDGAYMDPLLRRSLGLQGTVTFESHTNLGATDDDPISEPMEQMSLGRGGAGAAASASAAKPVAPKVRRRARGKGNRADQFCIYRTSDGQNVPALAIEYKAPHKLSVHEVVTGLESEIRLERDVINQLFSYMIGKGIQYGYVCTGQAFVFLHIPDDPSNVYFSVCVPNLDVMDDDETRLHRTAVAQVFAFILQTLRTRPPPESWHDEAERLDTWAVEYDDVLRNIPATERNRKEPRASPYKPQPYGGPMDENCPNVNHHGQGHIARVEFVRLIRGQLATDCGHDADCAPLHRSGARGSLFKVRLSSHGYTLVAKGVESLDLGCLQHENEVYDRLRPIQGKHVPSSRQGGGGGTQRNLVDMLRADPTNPRDQSLLSNLHTLFDPKMNQLLMLDWLTYHNLPFNLVNSERFKRLLLYNNPSLREGQIPSDNTLVSLLTSEYNRALGPVHALLERARSMIHFTFDGWTSRQNVSFLGINAHFIDRDWKQWRLLLALPALRERHTGAALADEVADTICAFDVQERIGYCTLDNATNNDTAMEALAAEFDFDWVERRIRCAPHFLNLAVRAMMYGTKRDNFDELLAHWGDKDFISDEEDQKQLSEAINELAADEDFSEQSADDNDEYCEVETVAEESQGQFPIPKVINAEELDKYRKFGPFGKLHNIGVAFRMSSQLVEDFHEAQRQATPAEPVLSWVQNGCTRWQSDEAMASRALLKRSALNRMISIIEERWIHQGGKEQDKPTILTERLSIEEWKVVSALQKILQPFKVASKQLQGEGIPGKRSTSGGFDEYFQVVEMLLDHLELAVQGVIIEEDDDKVMREVRLFDGMDAKTRRLLKIYIKLGWKKLNDYYGKLTSTAYVAAVVFHPCKKWRTLEQLWNQLPSRQTSEWKRAYERSLTKAWEERYKNMGLEDAGHGCLAGGSQGSLDYIERRLAFSRSMAGSAPQGRPNQRPKQPAVLPAQDELDQYLSEPPVDNMAYKADPIAWWRDVGVVRFPRLSHMAVDFLTIPSSSAETERDFSTSRARPFDTKNPKPPKMMAPKFYNFLAVVLMLLGLAAAQQSTTASSNSARSTSVGSTATGGKAATTTGASATGSGKASGTSASASATTTKKSAGNKAADSTLITVSLAAGLVAFGVAMS</sequence>
<evidence type="ECO:0000256" key="2">
    <source>
        <dbReference type="ARBA" id="ARBA00022723"/>
    </source>
</evidence>
<feature type="region of interest" description="Disordered" evidence="6">
    <location>
        <begin position="1123"/>
        <end position="1170"/>
    </location>
</feature>
<comment type="caution">
    <text evidence="8">The sequence shown here is derived from an EMBL/GenBank/DDBJ whole genome shotgun (WGS) entry which is preliminary data.</text>
</comment>
<keyword evidence="2" id="KW-0479">Metal-binding</keyword>
<evidence type="ECO:0000256" key="3">
    <source>
        <dbReference type="ARBA" id="ARBA00022771"/>
    </source>
</evidence>
<dbReference type="Proteomes" id="UP001163105">
    <property type="component" value="Unassembled WGS sequence"/>
</dbReference>
<dbReference type="InterPro" id="IPR008906">
    <property type="entry name" value="HATC_C_dom"/>
</dbReference>
<dbReference type="GO" id="GO:0046983">
    <property type="term" value="F:protein dimerization activity"/>
    <property type="evidence" value="ECO:0007669"/>
    <property type="project" value="InterPro"/>
</dbReference>
<keyword evidence="5" id="KW-0539">Nucleus</keyword>